<sequence length="56" mass="6354">MQMKGNVKRQKTRGSSSIEDSVILFEVDARHLNGSSLRAIERERLRQSHGMALLES</sequence>
<comment type="caution">
    <text evidence="1">The sequence shown here is derived from an EMBL/GenBank/DDBJ whole genome shotgun (WGS) entry which is preliminary data.</text>
</comment>
<name>A0A7W5GPS5_9ACTN</name>
<protein>
    <submittedName>
        <fullName evidence="1">Uncharacterized protein</fullName>
    </submittedName>
</protein>
<evidence type="ECO:0000313" key="2">
    <source>
        <dbReference type="Proteomes" id="UP000530850"/>
    </source>
</evidence>
<reference evidence="1 2" key="1">
    <citation type="submission" date="2020-08" db="EMBL/GenBank/DDBJ databases">
        <title>Sequencing the genomes of 1000 actinobacteria strains.</title>
        <authorList>
            <person name="Klenk H.-P."/>
        </authorList>
    </citation>
    <scope>NUCLEOTIDE SEQUENCE [LARGE SCALE GENOMIC DNA]</scope>
    <source>
        <strain evidence="1 2">DSM 22242</strain>
    </source>
</reference>
<gene>
    <name evidence="1" type="ORF">FHR31_000556</name>
</gene>
<evidence type="ECO:0000313" key="1">
    <source>
        <dbReference type="EMBL" id="MBB3170776.1"/>
    </source>
</evidence>
<proteinExistence type="predicted"/>
<dbReference type="Proteomes" id="UP000530850">
    <property type="component" value="Unassembled WGS sequence"/>
</dbReference>
<organism evidence="1 2">
    <name type="scientific">Parvibacter caecicola</name>
    <dbReference type="NCBI Taxonomy" id="747645"/>
    <lineage>
        <taxon>Bacteria</taxon>
        <taxon>Bacillati</taxon>
        <taxon>Actinomycetota</taxon>
        <taxon>Coriobacteriia</taxon>
        <taxon>Coriobacteriales</taxon>
        <taxon>Coriobacteriaceae</taxon>
        <taxon>Parvibacter</taxon>
    </lineage>
</organism>
<dbReference type="AlphaFoldDB" id="A0A7W5GPS5"/>
<accession>A0A7W5GPS5</accession>
<dbReference type="EMBL" id="JACHYA010000001">
    <property type="protein sequence ID" value="MBB3170776.1"/>
    <property type="molecule type" value="Genomic_DNA"/>
</dbReference>